<dbReference type="InterPro" id="IPR045550">
    <property type="entry name" value="AARE_N"/>
</dbReference>
<proteinExistence type="inferred from homology"/>
<dbReference type="EC" id="3.4.19.1" evidence="5"/>
<accession>A0A915JJ33</accession>
<evidence type="ECO:0000256" key="4">
    <source>
        <dbReference type="ARBA" id="ARBA00011881"/>
    </source>
</evidence>
<protein>
    <recommendedName>
        <fullName evidence="5">acylaminoacyl-peptidase</fullName>
        <ecNumber evidence="5">3.4.19.1</ecNumber>
    </recommendedName>
</protein>
<keyword evidence="7" id="KW-0378">Hydrolase</keyword>
<keyword evidence="10" id="KW-1185">Reference proteome</keyword>
<comment type="subcellular location">
    <subcellularLocation>
        <location evidence="2">Cytoplasm</location>
    </subcellularLocation>
</comment>
<dbReference type="PANTHER" id="PTHR42776:SF4">
    <property type="entry name" value="ACYLAMINO-ACID-RELEASING ENZYME"/>
    <property type="match status" value="1"/>
</dbReference>
<dbReference type="WBParaSite" id="nRc.2.0.1.t26155-RA">
    <property type="protein sequence ID" value="nRc.2.0.1.t26155-RA"/>
    <property type="gene ID" value="nRc.2.0.1.g26155"/>
</dbReference>
<evidence type="ECO:0000259" key="8">
    <source>
        <dbReference type="Pfam" id="PF00326"/>
    </source>
</evidence>
<evidence type="ECO:0000259" key="9">
    <source>
        <dbReference type="Pfam" id="PF19283"/>
    </source>
</evidence>
<dbReference type="Gene3D" id="3.40.50.1820">
    <property type="entry name" value="alpha/beta hydrolase"/>
    <property type="match status" value="1"/>
</dbReference>
<dbReference type="Proteomes" id="UP000887565">
    <property type="component" value="Unplaced"/>
</dbReference>
<feature type="domain" description="Peptidase S9 prolyl oligopeptidase catalytic" evidence="8">
    <location>
        <begin position="204"/>
        <end position="415"/>
    </location>
</feature>
<evidence type="ECO:0000313" key="10">
    <source>
        <dbReference type="Proteomes" id="UP000887565"/>
    </source>
</evidence>
<comment type="subunit">
    <text evidence="4">Homotetramer.</text>
</comment>
<dbReference type="OMA" id="ITILARW"/>
<evidence type="ECO:0000256" key="6">
    <source>
        <dbReference type="ARBA" id="ARBA00022490"/>
    </source>
</evidence>
<dbReference type="InterPro" id="IPR001375">
    <property type="entry name" value="Peptidase_S9_cat"/>
</dbReference>
<evidence type="ECO:0000256" key="7">
    <source>
        <dbReference type="ARBA" id="ARBA00022801"/>
    </source>
</evidence>
<sequence>FKWATKEDAVIVDVVKNYVTDPKTFPGIYEGSLPERCWALDNNRVLIETIWRSKTEIVVINVQTGDLAAITNKGERYGSWRLLDVYQDFVLASNSAPNRPPSLFLARLPPIGRESSDIAWHKLDSEMPRQFDQLISDLFWDVLTLRRENDVSEPVEFNDMQYESILHLPSSKKGSTDKLPPLIAIAHGGPHSTSVATWLPHVAFFVFSGYAVLRINYRGSLGFGDDFVNALPGRIGKTDVLDCKHAIDVALDRLTSVANENTQRQVFLYGGSHGGFLTAHLIGQYPGFAKAAVAINPVLNLASKVFETDIPDWNVFETFATAYNPADKINGEQLAKMLEKSPIHYVDSVITPLMVAIGENDMRVPCAQIKKYTEILRARKVPLRVMCYPGNNHAIANIDAEANEIINALLWFDSYCQ</sequence>
<evidence type="ECO:0000256" key="2">
    <source>
        <dbReference type="ARBA" id="ARBA00004496"/>
    </source>
</evidence>
<dbReference type="SUPFAM" id="SSF53474">
    <property type="entry name" value="alpha/beta-Hydrolases"/>
    <property type="match status" value="1"/>
</dbReference>
<comment type="similarity">
    <text evidence="3">Belongs to the peptidase S9C family.</text>
</comment>
<dbReference type="GO" id="GO:0006508">
    <property type="term" value="P:proteolysis"/>
    <property type="evidence" value="ECO:0007669"/>
    <property type="project" value="InterPro"/>
</dbReference>
<evidence type="ECO:0000256" key="1">
    <source>
        <dbReference type="ARBA" id="ARBA00000721"/>
    </source>
</evidence>
<dbReference type="GO" id="GO:0004252">
    <property type="term" value="F:serine-type endopeptidase activity"/>
    <property type="evidence" value="ECO:0007669"/>
    <property type="project" value="TreeGrafter"/>
</dbReference>
<dbReference type="AlphaFoldDB" id="A0A915JJ33"/>
<dbReference type="Pfam" id="PF19283">
    <property type="entry name" value="APEH_N"/>
    <property type="match status" value="1"/>
</dbReference>
<dbReference type="InterPro" id="IPR029058">
    <property type="entry name" value="AB_hydrolase_fold"/>
</dbReference>
<dbReference type="PANTHER" id="PTHR42776">
    <property type="entry name" value="SERINE PEPTIDASE S9 FAMILY MEMBER"/>
    <property type="match status" value="1"/>
</dbReference>
<evidence type="ECO:0000256" key="5">
    <source>
        <dbReference type="ARBA" id="ARBA00012917"/>
    </source>
</evidence>
<organism evidence="10 11">
    <name type="scientific">Romanomermis culicivorax</name>
    <name type="common">Nematode worm</name>
    <dbReference type="NCBI Taxonomy" id="13658"/>
    <lineage>
        <taxon>Eukaryota</taxon>
        <taxon>Metazoa</taxon>
        <taxon>Ecdysozoa</taxon>
        <taxon>Nematoda</taxon>
        <taxon>Enoplea</taxon>
        <taxon>Dorylaimia</taxon>
        <taxon>Mermithida</taxon>
        <taxon>Mermithoidea</taxon>
        <taxon>Mermithidae</taxon>
        <taxon>Romanomermis</taxon>
    </lineage>
</organism>
<evidence type="ECO:0000313" key="11">
    <source>
        <dbReference type="WBParaSite" id="nRc.2.0.1.t26155-RA"/>
    </source>
</evidence>
<reference evidence="11" key="1">
    <citation type="submission" date="2022-11" db="UniProtKB">
        <authorList>
            <consortium name="WormBaseParasite"/>
        </authorList>
    </citation>
    <scope>IDENTIFICATION</scope>
</reference>
<dbReference type="Pfam" id="PF00326">
    <property type="entry name" value="Peptidase_S9"/>
    <property type="match status" value="1"/>
</dbReference>
<name>A0A915JJ33_ROMCU</name>
<feature type="domain" description="Acylamino-acid-releasing enzyme N-terminal" evidence="9">
    <location>
        <begin position="9"/>
        <end position="128"/>
    </location>
</feature>
<evidence type="ECO:0000256" key="3">
    <source>
        <dbReference type="ARBA" id="ARBA00010040"/>
    </source>
</evidence>
<comment type="catalytic activity">
    <reaction evidence="1">
        <text>Cleavage of an N-acetyl or N-formyl amino acid from the N-terminus of a polypeptide.</text>
        <dbReference type="EC" id="3.4.19.1"/>
    </reaction>
</comment>
<keyword evidence="6" id="KW-0963">Cytoplasm</keyword>